<keyword evidence="7 11" id="KW-1133">Transmembrane helix</keyword>
<dbReference type="GO" id="GO:0071939">
    <property type="term" value="P:vitamin A import into cell"/>
    <property type="evidence" value="ECO:0007669"/>
    <property type="project" value="TreeGrafter"/>
</dbReference>
<evidence type="ECO:0000256" key="10">
    <source>
        <dbReference type="ARBA" id="ARBA00023170"/>
    </source>
</evidence>
<feature type="transmembrane region" description="Helical" evidence="11">
    <location>
        <begin position="151"/>
        <end position="173"/>
    </location>
</feature>
<evidence type="ECO:0000256" key="1">
    <source>
        <dbReference type="ARBA" id="ARBA00004651"/>
    </source>
</evidence>
<evidence type="ECO:0000256" key="2">
    <source>
        <dbReference type="ARBA" id="ARBA00014411"/>
    </source>
</evidence>
<evidence type="ECO:0000256" key="9">
    <source>
        <dbReference type="ARBA" id="ARBA00023136"/>
    </source>
</evidence>
<evidence type="ECO:0000256" key="3">
    <source>
        <dbReference type="ARBA" id="ARBA00022448"/>
    </source>
</evidence>
<accession>A0A914UWA8</accession>
<proteinExistence type="predicted"/>
<evidence type="ECO:0000313" key="12">
    <source>
        <dbReference type="Proteomes" id="UP000887566"/>
    </source>
</evidence>
<keyword evidence="4" id="KW-1003">Cell membrane</keyword>
<evidence type="ECO:0000256" key="11">
    <source>
        <dbReference type="SAM" id="Phobius"/>
    </source>
</evidence>
<keyword evidence="12" id="KW-1185">Reference proteome</keyword>
<keyword evidence="9 11" id="KW-0472">Membrane</keyword>
<feature type="transmembrane region" description="Helical" evidence="11">
    <location>
        <begin position="123"/>
        <end position="144"/>
    </location>
</feature>
<reference evidence="13" key="1">
    <citation type="submission" date="2022-11" db="UniProtKB">
        <authorList>
            <consortium name="WormBaseParasite"/>
        </authorList>
    </citation>
    <scope>IDENTIFICATION</scope>
</reference>
<keyword evidence="5 11" id="KW-0812">Transmembrane</keyword>
<evidence type="ECO:0000256" key="5">
    <source>
        <dbReference type="ARBA" id="ARBA00022692"/>
    </source>
</evidence>
<dbReference type="AlphaFoldDB" id="A0A914UWA8"/>
<dbReference type="GO" id="GO:0034632">
    <property type="term" value="F:retinol transmembrane transporter activity"/>
    <property type="evidence" value="ECO:0007669"/>
    <property type="project" value="InterPro"/>
</dbReference>
<feature type="transmembrane region" description="Helical" evidence="11">
    <location>
        <begin position="93"/>
        <end position="111"/>
    </location>
</feature>
<dbReference type="GO" id="GO:0005886">
    <property type="term" value="C:plasma membrane"/>
    <property type="evidence" value="ECO:0007669"/>
    <property type="project" value="UniProtKB-SubCell"/>
</dbReference>
<dbReference type="WBParaSite" id="PSAMB.scaffold1296size33296.g12176.t1">
    <property type="protein sequence ID" value="PSAMB.scaffold1296size33296.g12176.t1"/>
    <property type="gene ID" value="PSAMB.scaffold1296size33296.g12176"/>
</dbReference>
<dbReference type="Proteomes" id="UP000887566">
    <property type="component" value="Unplaced"/>
</dbReference>
<keyword evidence="8" id="KW-0683">Retinol-binding</keyword>
<sequence>MDSDFDSASQDMNSSSVKENETRCDFNTLFETESDMAWYNLIVFYVQILLSILIIIQYAFQSRSGRFIEACMHWRAAVPIPVNMTETRRDRGIIIAAFGFTTIISIQIVTGEKILPYSYSAQVRAIFVMLECILVGFCFWPVFAVITTKSLFGLIIGSVYVWLFSISHVIFGIPCQSVNSHDLVISVLSNLPVFIFALWIGVGVLYRTLTVLWYAKSKKKFSYKVATSVDGMNYHVKHVKSVLRKHKKSTMDKEESTGWRKLRDYVYTPISGFRYSVNILAAAVMTETIVYMGQSAKYIGYQMAYGTYAFVFQFLTLAVILCAIWFTFIIIVVMGQWHILLSFLTSIWPTLAFVFFTVIAQVILCNLFLQKGGDSITNRPLALDNRHFFFNFQYFMVYVNAPLGLLACLGRLLQSMVFGLWTLSRLDMSTMSRTYEATDSGYLTYICLLTMENAQSNPTMNVFVQILLKSIEETRRYPPVNRRRKLVINRWKLLFTLSNNPKLIKLRSESLLSKNFNGCAAGKIEQVEMAQTIIERY</sequence>
<keyword evidence="10" id="KW-0675">Receptor</keyword>
<keyword evidence="3" id="KW-0813">Transport</keyword>
<evidence type="ECO:0000256" key="7">
    <source>
        <dbReference type="ARBA" id="ARBA00022989"/>
    </source>
</evidence>
<dbReference type="Pfam" id="PF14752">
    <property type="entry name" value="RBP_receptor"/>
    <property type="match status" value="2"/>
</dbReference>
<organism evidence="12 13">
    <name type="scientific">Plectus sambesii</name>
    <dbReference type="NCBI Taxonomy" id="2011161"/>
    <lineage>
        <taxon>Eukaryota</taxon>
        <taxon>Metazoa</taxon>
        <taxon>Ecdysozoa</taxon>
        <taxon>Nematoda</taxon>
        <taxon>Chromadorea</taxon>
        <taxon>Plectida</taxon>
        <taxon>Plectina</taxon>
        <taxon>Plectoidea</taxon>
        <taxon>Plectidae</taxon>
        <taxon>Plectus</taxon>
    </lineage>
</organism>
<feature type="transmembrane region" description="Helical" evidence="11">
    <location>
        <begin position="37"/>
        <end position="60"/>
    </location>
</feature>
<evidence type="ECO:0000313" key="13">
    <source>
        <dbReference type="WBParaSite" id="PSAMB.scaffold1296size33296.g12176.t1"/>
    </source>
</evidence>
<protein>
    <recommendedName>
        <fullName evidence="2">Receptor for retinol uptake STRA6</fullName>
    </recommendedName>
</protein>
<name>A0A914UWA8_9BILA</name>
<evidence type="ECO:0000256" key="4">
    <source>
        <dbReference type="ARBA" id="ARBA00022475"/>
    </source>
</evidence>
<dbReference type="PANTHER" id="PTHR21444:SF16">
    <property type="entry name" value="RECEPTOR FOR RETINOL UPTAKE STRA6"/>
    <property type="match status" value="1"/>
</dbReference>
<keyword evidence="6" id="KW-0845">Vitamin A</keyword>
<dbReference type="GO" id="GO:0038023">
    <property type="term" value="F:signaling receptor activity"/>
    <property type="evidence" value="ECO:0007669"/>
    <property type="project" value="InterPro"/>
</dbReference>
<feature type="transmembrane region" description="Helical" evidence="11">
    <location>
        <begin position="395"/>
        <end position="423"/>
    </location>
</feature>
<feature type="transmembrane region" description="Helical" evidence="11">
    <location>
        <begin position="347"/>
        <end position="369"/>
    </location>
</feature>
<evidence type="ECO:0000256" key="8">
    <source>
        <dbReference type="ARBA" id="ARBA00023072"/>
    </source>
</evidence>
<evidence type="ECO:0000256" key="6">
    <source>
        <dbReference type="ARBA" id="ARBA00022893"/>
    </source>
</evidence>
<feature type="transmembrane region" description="Helical" evidence="11">
    <location>
        <begin position="193"/>
        <end position="215"/>
    </location>
</feature>
<feature type="transmembrane region" description="Helical" evidence="11">
    <location>
        <begin position="312"/>
        <end position="335"/>
    </location>
</feature>
<dbReference type="PANTHER" id="PTHR21444">
    <property type="entry name" value="COILED-COIL DOMAIN-CONTAINING PROTEIN 180"/>
    <property type="match status" value="1"/>
</dbReference>
<comment type="subcellular location">
    <subcellularLocation>
        <location evidence="1">Cell membrane</location>
        <topology evidence="1">Multi-pass membrane protein</topology>
    </subcellularLocation>
</comment>
<dbReference type="InterPro" id="IPR026612">
    <property type="entry name" value="STRA6-like"/>
</dbReference>